<reference evidence="1" key="1">
    <citation type="submission" date="2022-11" db="EMBL/GenBank/DDBJ databases">
        <authorList>
            <person name="Petersen C."/>
        </authorList>
    </citation>
    <scope>NUCLEOTIDE SEQUENCE</scope>
    <source>
        <strain evidence="1">IBT 29864</strain>
    </source>
</reference>
<dbReference type="RefSeq" id="XP_056548912.1">
    <property type="nucleotide sequence ID" value="XM_056705689.1"/>
</dbReference>
<gene>
    <name evidence="1" type="ORF">N7496_012776</name>
</gene>
<comment type="caution">
    <text evidence="1">The sequence shown here is derived from an EMBL/GenBank/DDBJ whole genome shotgun (WGS) entry which is preliminary data.</text>
</comment>
<proteinExistence type="predicted"/>
<accession>A0A9W9RBF0</accession>
<organism evidence="1 2">
    <name type="scientific">Penicillium cataractarum</name>
    <dbReference type="NCBI Taxonomy" id="2100454"/>
    <lineage>
        <taxon>Eukaryota</taxon>
        <taxon>Fungi</taxon>
        <taxon>Dikarya</taxon>
        <taxon>Ascomycota</taxon>
        <taxon>Pezizomycotina</taxon>
        <taxon>Eurotiomycetes</taxon>
        <taxon>Eurotiomycetidae</taxon>
        <taxon>Eurotiales</taxon>
        <taxon>Aspergillaceae</taxon>
        <taxon>Penicillium</taxon>
    </lineage>
</organism>
<name>A0A9W9RBF0_9EURO</name>
<sequence>MDAPQQLTITIQRAYQICPEARIILFRTSVRSQFDRVLNGPDAFSAIEWHRDVVNSTVLQSV</sequence>
<keyword evidence="2" id="KW-1185">Reference proteome</keyword>
<dbReference type="Proteomes" id="UP001147782">
    <property type="component" value="Unassembled WGS sequence"/>
</dbReference>
<dbReference type="AlphaFoldDB" id="A0A9W9RBF0"/>
<evidence type="ECO:0000313" key="2">
    <source>
        <dbReference type="Proteomes" id="UP001147782"/>
    </source>
</evidence>
<dbReference type="GeneID" id="81444868"/>
<reference evidence="1" key="2">
    <citation type="journal article" date="2023" name="IMA Fungus">
        <title>Comparative genomic study of the Penicillium genus elucidates a diverse pangenome and 15 lateral gene transfer events.</title>
        <authorList>
            <person name="Petersen C."/>
            <person name="Sorensen T."/>
            <person name="Nielsen M.R."/>
            <person name="Sondergaard T.E."/>
            <person name="Sorensen J.L."/>
            <person name="Fitzpatrick D.A."/>
            <person name="Frisvad J.C."/>
            <person name="Nielsen K.L."/>
        </authorList>
    </citation>
    <scope>NUCLEOTIDE SEQUENCE</scope>
    <source>
        <strain evidence="1">IBT 29864</strain>
    </source>
</reference>
<evidence type="ECO:0000313" key="1">
    <source>
        <dbReference type="EMBL" id="KAJ5354343.1"/>
    </source>
</evidence>
<protein>
    <submittedName>
        <fullName evidence="1">Uncharacterized protein</fullName>
    </submittedName>
</protein>
<dbReference type="EMBL" id="JAPZBS010000011">
    <property type="protein sequence ID" value="KAJ5354343.1"/>
    <property type="molecule type" value="Genomic_DNA"/>
</dbReference>